<dbReference type="Gene3D" id="1.20.120.1220">
    <property type="match status" value="1"/>
</dbReference>
<feature type="transmembrane region" description="Helical" evidence="1">
    <location>
        <begin position="60"/>
        <end position="80"/>
    </location>
</feature>
<evidence type="ECO:0000313" key="3">
    <source>
        <dbReference type="EMBL" id="GGA14265.1"/>
    </source>
</evidence>
<reference evidence="3" key="2">
    <citation type="submission" date="2020-09" db="EMBL/GenBank/DDBJ databases">
        <authorList>
            <person name="Sun Q."/>
            <person name="Zhou Y."/>
        </authorList>
    </citation>
    <scope>NUCLEOTIDE SEQUENCE</scope>
    <source>
        <strain evidence="3">CGMCC 1.15880</strain>
    </source>
</reference>
<evidence type="ECO:0000313" key="4">
    <source>
        <dbReference type="Proteomes" id="UP000628017"/>
    </source>
</evidence>
<comment type="caution">
    <text evidence="3">The sequence shown here is derived from an EMBL/GenBank/DDBJ whole genome shotgun (WGS) entry which is preliminary data.</text>
</comment>
<keyword evidence="1" id="KW-0812">Transmembrane</keyword>
<evidence type="ECO:0000259" key="2">
    <source>
        <dbReference type="Pfam" id="PF01478"/>
    </source>
</evidence>
<gene>
    <name evidence="3" type="ORF">GCM10011498_13040</name>
</gene>
<dbReference type="GO" id="GO:0016020">
    <property type="term" value="C:membrane"/>
    <property type="evidence" value="ECO:0007669"/>
    <property type="project" value="InterPro"/>
</dbReference>
<protein>
    <submittedName>
        <fullName evidence="3">Peptidase</fullName>
    </submittedName>
</protein>
<feature type="transmembrane region" description="Helical" evidence="1">
    <location>
        <begin position="143"/>
        <end position="163"/>
    </location>
</feature>
<keyword evidence="1" id="KW-1133">Transmembrane helix</keyword>
<keyword evidence="4" id="KW-1185">Reference proteome</keyword>
<dbReference type="EMBL" id="BMKA01000002">
    <property type="protein sequence ID" value="GGA14265.1"/>
    <property type="molecule type" value="Genomic_DNA"/>
</dbReference>
<dbReference type="GO" id="GO:0004190">
    <property type="term" value="F:aspartic-type endopeptidase activity"/>
    <property type="evidence" value="ECO:0007669"/>
    <property type="project" value="InterPro"/>
</dbReference>
<organism evidence="3 4">
    <name type="scientific">Neptunicoccus cionae</name>
    <dbReference type="NCBI Taxonomy" id="2035344"/>
    <lineage>
        <taxon>Bacteria</taxon>
        <taxon>Pseudomonadati</taxon>
        <taxon>Pseudomonadota</taxon>
        <taxon>Alphaproteobacteria</taxon>
        <taxon>Rhodobacterales</taxon>
        <taxon>Paracoccaceae</taxon>
        <taxon>Neptunicoccus</taxon>
    </lineage>
</organism>
<feature type="domain" description="Prepilin type IV endopeptidase peptidase" evidence="2">
    <location>
        <begin position="14"/>
        <end position="113"/>
    </location>
</feature>
<dbReference type="AlphaFoldDB" id="A0A916VNS0"/>
<feature type="transmembrane region" description="Helical" evidence="1">
    <location>
        <begin position="87"/>
        <end position="106"/>
    </location>
</feature>
<dbReference type="Proteomes" id="UP000628017">
    <property type="component" value="Unassembled WGS sequence"/>
</dbReference>
<dbReference type="Pfam" id="PF01478">
    <property type="entry name" value="Peptidase_A24"/>
    <property type="match status" value="1"/>
</dbReference>
<feature type="transmembrane region" description="Helical" evidence="1">
    <location>
        <begin position="36"/>
        <end position="54"/>
    </location>
</feature>
<sequence>MENPLDPTVVLLLIALPFCIWAAISDLRYMKIYNKTTLGLFLAFAVVGLLIFPLDLYALRIAQAALMLAVGFLLTAFGYMGGGDSKFIAAMAPFIALGDATMFLMLLAALSLLTVALHRGIGAIGVFKPYLAGWKSWQVGGKFPYGVTLSTSLACYLLLQAGIGS</sequence>
<accession>A0A916VNS0</accession>
<dbReference type="RefSeq" id="WP_188672294.1">
    <property type="nucleotide sequence ID" value="NZ_BMKA01000002.1"/>
</dbReference>
<evidence type="ECO:0000256" key="1">
    <source>
        <dbReference type="SAM" id="Phobius"/>
    </source>
</evidence>
<proteinExistence type="predicted"/>
<dbReference type="InterPro" id="IPR000045">
    <property type="entry name" value="Prepilin_IV_endopep_pep"/>
</dbReference>
<name>A0A916VNS0_9RHOB</name>
<feature type="transmembrane region" description="Helical" evidence="1">
    <location>
        <begin position="6"/>
        <end position="24"/>
    </location>
</feature>
<reference evidence="3" key="1">
    <citation type="journal article" date="2014" name="Int. J. Syst. Evol. Microbiol.">
        <title>Complete genome sequence of Corynebacterium casei LMG S-19264T (=DSM 44701T), isolated from a smear-ripened cheese.</title>
        <authorList>
            <consortium name="US DOE Joint Genome Institute (JGI-PGF)"/>
            <person name="Walter F."/>
            <person name="Albersmeier A."/>
            <person name="Kalinowski J."/>
            <person name="Ruckert C."/>
        </authorList>
    </citation>
    <scope>NUCLEOTIDE SEQUENCE</scope>
    <source>
        <strain evidence="3">CGMCC 1.15880</strain>
    </source>
</reference>
<keyword evidence="1" id="KW-0472">Membrane</keyword>